<evidence type="ECO:0000256" key="1">
    <source>
        <dbReference type="ARBA" id="ARBA00007265"/>
    </source>
</evidence>
<dbReference type="GO" id="GO:0052927">
    <property type="term" value="F:CC tRNA cytidylyltransferase activity"/>
    <property type="evidence" value="ECO:0007669"/>
    <property type="project" value="TreeGrafter"/>
</dbReference>
<dbReference type="Proteomes" id="UP000187429">
    <property type="component" value="Unassembled WGS sequence"/>
</dbReference>
<dbReference type="PANTHER" id="PTHR13734">
    <property type="entry name" value="TRNA-NUCLEOTIDYLTRANSFERASE"/>
    <property type="match status" value="1"/>
</dbReference>
<dbReference type="GO" id="GO:0003723">
    <property type="term" value="F:RNA binding"/>
    <property type="evidence" value="ECO:0007669"/>
    <property type="project" value="UniProtKB-KW"/>
</dbReference>
<sequence length="155" mass="17709">MQNPEKSKHLETATTTIFGNQIDFVNLRCESYNENSRIPETIEFGTPLQDALRRDITINSLFYNISSNQVEDYIEKGLDDLKNGIIRTPIDPFITFSDDPLRVLRVFRFASRFSFNLVPEISSALKDEGIKADFGSKISKERIGDELIKMLDGKI</sequence>
<dbReference type="Pfam" id="PF01743">
    <property type="entry name" value="PolyA_pol"/>
    <property type="match status" value="1"/>
</dbReference>
<dbReference type="PANTHER" id="PTHR13734:SF5">
    <property type="entry name" value="CCA TRNA NUCLEOTIDYLTRANSFERASE, MITOCHONDRIAL"/>
    <property type="match status" value="1"/>
</dbReference>
<proteinExistence type="inferred from homology"/>
<evidence type="ECO:0000256" key="3">
    <source>
        <dbReference type="ARBA" id="ARBA00022884"/>
    </source>
</evidence>
<comment type="similarity">
    <text evidence="1 4">Belongs to the tRNA nucleotidyltransferase/poly(A) polymerase family.</text>
</comment>
<keyword evidence="3 4" id="KW-0694">RNA-binding</keyword>
<dbReference type="AlphaFoldDB" id="A0A1R1YRC9"/>
<keyword evidence="2 4" id="KW-0808">Transferase</keyword>
<dbReference type="Gene3D" id="1.10.3090.10">
    <property type="entry name" value="cca-adding enzyme, domain 2"/>
    <property type="match status" value="1"/>
</dbReference>
<evidence type="ECO:0000256" key="4">
    <source>
        <dbReference type="RuleBase" id="RU003953"/>
    </source>
</evidence>
<dbReference type="InterPro" id="IPR043519">
    <property type="entry name" value="NT_sf"/>
</dbReference>
<dbReference type="OrthoDB" id="445712at2759"/>
<evidence type="ECO:0000313" key="7">
    <source>
        <dbReference type="Proteomes" id="UP000187429"/>
    </source>
</evidence>
<dbReference type="GO" id="GO:0052929">
    <property type="term" value="F:ATP:3'-cytidine-cytidine-tRNA adenylyltransferase activity"/>
    <property type="evidence" value="ECO:0007669"/>
    <property type="project" value="TreeGrafter"/>
</dbReference>
<dbReference type="EMBL" id="LSSM01000278">
    <property type="protein sequence ID" value="OMJ29453.1"/>
    <property type="molecule type" value="Genomic_DNA"/>
</dbReference>
<dbReference type="InterPro" id="IPR002646">
    <property type="entry name" value="PolA_pol_head_dom"/>
</dbReference>
<name>A0A1R1YRC9_9FUNG</name>
<dbReference type="GO" id="GO:0001680">
    <property type="term" value="P:tRNA 3'-terminal CCA addition"/>
    <property type="evidence" value="ECO:0007669"/>
    <property type="project" value="TreeGrafter"/>
</dbReference>
<dbReference type="SUPFAM" id="SSF81301">
    <property type="entry name" value="Nucleotidyltransferase"/>
    <property type="match status" value="1"/>
</dbReference>
<reference evidence="7" key="1">
    <citation type="submission" date="2017-01" db="EMBL/GenBank/DDBJ databases">
        <authorList>
            <person name="Wang Y."/>
            <person name="White M."/>
            <person name="Kvist S."/>
            <person name="Moncalvo J.-M."/>
        </authorList>
    </citation>
    <scope>NUCLEOTIDE SEQUENCE [LARGE SCALE GENOMIC DNA]</scope>
    <source>
        <strain evidence="7">ID-206-W2</strain>
    </source>
</reference>
<organism evidence="6 7">
    <name type="scientific">Smittium culicis</name>
    <dbReference type="NCBI Taxonomy" id="133412"/>
    <lineage>
        <taxon>Eukaryota</taxon>
        <taxon>Fungi</taxon>
        <taxon>Fungi incertae sedis</taxon>
        <taxon>Zoopagomycota</taxon>
        <taxon>Kickxellomycotina</taxon>
        <taxon>Harpellomycetes</taxon>
        <taxon>Harpellales</taxon>
        <taxon>Legeriomycetaceae</taxon>
        <taxon>Smittium</taxon>
    </lineage>
</organism>
<gene>
    <name evidence="6" type="ORF">AYI69_g1053</name>
</gene>
<evidence type="ECO:0000256" key="2">
    <source>
        <dbReference type="ARBA" id="ARBA00022679"/>
    </source>
</evidence>
<accession>A0A1R1YRC9</accession>
<dbReference type="SUPFAM" id="SSF81891">
    <property type="entry name" value="Poly A polymerase C-terminal region-like"/>
    <property type="match status" value="1"/>
</dbReference>
<evidence type="ECO:0000259" key="5">
    <source>
        <dbReference type="Pfam" id="PF01743"/>
    </source>
</evidence>
<feature type="domain" description="Poly A polymerase head" evidence="5">
    <location>
        <begin position="7"/>
        <end position="87"/>
    </location>
</feature>
<keyword evidence="7" id="KW-1185">Reference proteome</keyword>
<comment type="caution">
    <text evidence="6">The sequence shown here is derived from an EMBL/GenBank/DDBJ whole genome shotgun (WGS) entry which is preliminary data.</text>
</comment>
<dbReference type="Gene3D" id="3.30.460.10">
    <property type="entry name" value="Beta Polymerase, domain 2"/>
    <property type="match status" value="1"/>
</dbReference>
<evidence type="ECO:0000313" key="6">
    <source>
        <dbReference type="EMBL" id="OMJ29453.1"/>
    </source>
</evidence>
<protein>
    <submittedName>
        <fullName evidence="6">CCA tRNA nucleotidyltransferase, mitochondrial</fullName>
    </submittedName>
</protein>